<dbReference type="Proteomes" id="UP000249524">
    <property type="component" value="Unassembled WGS sequence"/>
</dbReference>
<evidence type="ECO:0000256" key="1">
    <source>
        <dbReference type="SAM" id="MobiDB-lite"/>
    </source>
</evidence>
<feature type="region of interest" description="Disordered" evidence="1">
    <location>
        <begin position="1"/>
        <end position="64"/>
    </location>
</feature>
<name>A0A328BAH5_9CAUL</name>
<proteinExistence type="predicted"/>
<evidence type="ECO:0000313" key="2">
    <source>
        <dbReference type="EMBL" id="RAK64460.1"/>
    </source>
</evidence>
<accession>A0A328BAH5</accession>
<organism evidence="2 3">
    <name type="scientific">Phenylobacterium kunshanense</name>
    <dbReference type="NCBI Taxonomy" id="1445034"/>
    <lineage>
        <taxon>Bacteria</taxon>
        <taxon>Pseudomonadati</taxon>
        <taxon>Pseudomonadota</taxon>
        <taxon>Alphaproteobacteria</taxon>
        <taxon>Caulobacterales</taxon>
        <taxon>Caulobacteraceae</taxon>
        <taxon>Phenylobacterium</taxon>
    </lineage>
</organism>
<keyword evidence="3" id="KW-1185">Reference proteome</keyword>
<dbReference type="AlphaFoldDB" id="A0A328BAH5"/>
<dbReference type="EMBL" id="QFYS01000006">
    <property type="protein sequence ID" value="RAK64460.1"/>
    <property type="molecule type" value="Genomic_DNA"/>
</dbReference>
<reference evidence="2 3" key="1">
    <citation type="submission" date="2018-05" db="EMBL/GenBank/DDBJ databases">
        <authorList>
            <person name="Lanie J.A."/>
            <person name="Ng W.-L."/>
            <person name="Kazmierczak K.M."/>
            <person name="Andrzejewski T.M."/>
            <person name="Davidsen T.M."/>
            <person name="Wayne K.J."/>
            <person name="Tettelin H."/>
            <person name="Glass J.I."/>
            <person name="Rusch D."/>
            <person name="Podicherti R."/>
            <person name="Tsui H.-C.T."/>
            <person name="Winkler M.E."/>
        </authorList>
    </citation>
    <scope>NUCLEOTIDE SEQUENCE [LARGE SCALE GENOMIC DNA]</scope>
    <source>
        <strain evidence="2 3">BUT-10</strain>
    </source>
</reference>
<comment type="caution">
    <text evidence="2">The sequence shown here is derived from an EMBL/GenBank/DDBJ whole genome shotgun (WGS) entry which is preliminary data.</text>
</comment>
<protein>
    <submittedName>
        <fullName evidence="2">Uncharacterized protein</fullName>
    </submittedName>
</protein>
<sequence length="64" mass="6438">MSEPRKPLNDGGQGQPASPSPPEDHGLSKMGGGESRGDGLDDDVRGGMIGDAEGADRGGMEDEG</sequence>
<feature type="compositionally biased region" description="Basic and acidic residues" evidence="1">
    <location>
        <begin position="35"/>
        <end position="45"/>
    </location>
</feature>
<feature type="compositionally biased region" description="Basic and acidic residues" evidence="1">
    <location>
        <begin position="54"/>
        <end position="64"/>
    </location>
</feature>
<evidence type="ECO:0000313" key="3">
    <source>
        <dbReference type="Proteomes" id="UP000249524"/>
    </source>
</evidence>
<dbReference type="RefSeq" id="WP_111276847.1">
    <property type="nucleotide sequence ID" value="NZ_QFYS01000006.1"/>
</dbReference>
<gene>
    <name evidence="2" type="ORF">DJ019_14995</name>
</gene>